<accession>A0A2I0IJG3</accession>
<evidence type="ECO:0000313" key="3">
    <source>
        <dbReference type="Proteomes" id="UP000233551"/>
    </source>
</evidence>
<comment type="caution">
    <text evidence="2">The sequence shown here is derived from an EMBL/GenBank/DDBJ whole genome shotgun (WGS) entry which is preliminary data.</text>
</comment>
<keyword evidence="3" id="KW-1185">Reference proteome</keyword>
<dbReference type="Proteomes" id="UP000233551">
    <property type="component" value="Unassembled WGS sequence"/>
</dbReference>
<organism evidence="2 3">
    <name type="scientific">Punica granatum</name>
    <name type="common">Pomegranate</name>
    <dbReference type="NCBI Taxonomy" id="22663"/>
    <lineage>
        <taxon>Eukaryota</taxon>
        <taxon>Viridiplantae</taxon>
        <taxon>Streptophyta</taxon>
        <taxon>Embryophyta</taxon>
        <taxon>Tracheophyta</taxon>
        <taxon>Spermatophyta</taxon>
        <taxon>Magnoliopsida</taxon>
        <taxon>eudicotyledons</taxon>
        <taxon>Gunneridae</taxon>
        <taxon>Pentapetalae</taxon>
        <taxon>rosids</taxon>
        <taxon>malvids</taxon>
        <taxon>Myrtales</taxon>
        <taxon>Lythraceae</taxon>
        <taxon>Punica</taxon>
    </lineage>
</organism>
<feature type="region of interest" description="Disordered" evidence="1">
    <location>
        <begin position="1"/>
        <end position="34"/>
    </location>
</feature>
<proteinExistence type="predicted"/>
<protein>
    <submittedName>
        <fullName evidence="2">Uncharacterized protein</fullName>
    </submittedName>
</protein>
<dbReference type="AlphaFoldDB" id="A0A2I0IJG3"/>
<dbReference type="EMBL" id="PGOL01002946">
    <property type="protein sequence ID" value="PKI44112.1"/>
    <property type="molecule type" value="Genomic_DNA"/>
</dbReference>
<evidence type="ECO:0000313" key="2">
    <source>
        <dbReference type="EMBL" id="PKI44112.1"/>
    </source>
</evidence>
<sequence>MRGRSPKVGQKPDEGPEPDVRPKPNAVNVGREPDAGKCMLDKKVQEMQKQRSMLGNSAERCKAVTLICLRIALWSKDGDLVLKSQGAG</sequence>
<name>A0A2I0IJG3_PUNGR</name>
<feature type="compositionally biased region" description="Basic and acidic residues" evidence="1">
    <location>
        <begin position="10"/>
        <end position="22"/>
    </location>
</feature>
<evidence type="ECO:0000256" key="1">
    <source>
        <dbReference type="SAM" id="MobiDB-lite"/>
    </source>
</evidence>
<gene>
    <name evidence="2" type="ORF">CRG98_035504</name>
</gene>
<reference evidence="2 3" key="1">
    <citation type="submission" date="2017-11" db="EMBL/GenBank/DDBJ databases">
        <title>De-novo sequencing of pomegranate (Punica granatum L.) genome.</title>
        <authorList>
            <person name="Akparov Z."/>
            <person name="Amiraslanov A."/>
            <person name="Hajiyeva S."/>
            <person name="Abbasov M."/>
            <person name="Kaur K."/>
            <person name="Hamwieh A."/>
            <person name="Solovyev V."/>
            <person name="Salamov A."/>
            <person name="Braich B."/>
            <person name="Kosarev P."/>
            <person name="Mahmoud A."/>
            <person name="Hajiyev E."/>
            <person name="Babayeva S."/>
            <person name="Izzatullayeva V."/>
            <person name="Mammadov A."/>
            <person name="Mammadov A."/>
            <person name="Sharifova S."/>
            <person name="Ojaghi J."/>
            <person name="Eynullazada K."/>
            <person name="Bayramov B."/>
            <person name="Abdulazimova A."/>
            <person name="Shahmuradov I."/>
        </authorList>
    </citation>
    <scope>NUCLEOTIDE SEQUENCE [LARGE SCALE GENOMIC DNA]</scope>
    <source>
        <strain evidence="3">cv. AG2017</strain>
        <tissue evidence="2">Leaf</tissue>
    </source>
</reference>